<evidence type="ECO:0000313" key="2">
    <source>
        <dbReference type="Proteomes" id="UP000585474"/>
    </source>
</evidence>
<proteinExistence type="predicted"/>
<sequence length="102" mass="10954">MGNCCSDVAGGRAAIGGGASSQTNPAGGPNDAVDFFLTSRGYRGLFSQIEVLLSLYFIVLHIDSHKSLSVCVYWWRDLLQGVLLAFKLIRSSFFSSNRGTGC</sequence>
<dbReference type="Proteomes" id="UP000585474">
    <property type="component" value="Unassembled WGS sequence"/>
</dbReference>
<name>A0A7J0GM54_9ERIC</name>
<keyword evidence="2" id="KW-1185">Reference proteome</keyword>
<dbReference type="EMBL" id="BJWL01000023">
    <property type="protein sequence ID" value="GFZ11906.1"/>
    <property type="molecule type" value="Genomic_DNA"/>
</dbReference>
<evidence type="ECO:0000313" key="1">
    <source>
        <dbReference type="EMBL" id="GFZ11906.1"/>
    </source>
</evidence>
<protein>
    <submittedName>
        <fullName evidence="1">Calcium-dependent phospholipid-binding Copine family protein</fullName>
    </submittedName>
</protein>
<dbReference type="OrthoDB" id="1721645at2759"/>
<reference evidence="1 2" key="1">
    <citation type="submission" date="2019-07" db="EMBL/GenBank/DDBJ databases">
        <title>De Novo Assembly of kiwifruit Actinidia rufa.</title>
        <authorList>
            <person name="Sugita-Konishi S."/>
            <person name="Sato K."/>
            <person name="Mori E."/>
            <person name="Abe Y."/>
            <person name="Kisaki G."/>
            <person name="Hamano K."/>
            <person name="Suezawa K."/>
            <person name="Otani M."/>
            <person name="Fukuda T."/>
            <person name="Manabe T."/>
            <person name="Gomi K."/>
            <person name="Tabuchi M."/>
            <person name="Akimitsu K."/>
            <person name="Kataoka I."/>
        </authorList>
    </citation>
    <scope>NUCLEOTIDE SEQUENCE [LARGE SCALE GENOMIC DNA]</scope>
    <source>
        <strain evidence="2">cv. Fuchu</strain>
    </source>
</reference>
<organism evidence="1 2">
    <name type="scientific">Actinidia rufa</name>
    <dbReference type="NCBI Taxonomy" id="165716"/>
    <lineage>
        <taxon>Eukaryota</taxon>
        <taxon>Viridiplantae</taxon>
        <taxon>Streptophyta</taxon>
        <taxon>Embryophyta</taxon>
        <taxon>Tracheophyta</taxon>
        <taxon>Spermatophyta</taxon>
        <taxon>Magnoliopsida</taxon>
        <taxon>eudicotyledons</taxon>
        <taxon>Gunneridae</taxon>
        <taxon>Pentapetalae</taxon>
        <taxon>asterids</taxon>
        <taxon>Ericales</taxon>
        <taxon>Actinidiaceae</taxon>
        <taxon>Actinidia</taxon>
    </lineage>
</organism>
<dbReference type="AlphaFoldDB" id="A0A7J0GM54"/>
<accession>A0A7J0GM54</accession>
<comment type="caution">
    <text evidence="1">The sequence shown here is derived from an EMBL/GenBank/DDBJ whole genome shotgun (WGS) entry which is preliminary data.</text>
</comment>
<gene>
    <name evidence="1" type="ORF">Acr_23g0002910</name>
</gene>